<dbReference type="AlphaFoldDB" id="A0A4R8W403"/>
<dbReference type="Gene3D" id="3.40.50.720">
    <property type="entry name" value="NAD(P)-binding Rossmann-like Domain"/>
    <property type="match status" value="1"/>
</dbReference>
<dbReference type="InterPro" id="IPR050177">
    <property type="entry name" value="Lipid_A_modif_metabolic_enz"/>
</dbReference>
<keyword evidence="3" id="KW-1185">Reference proteome</keyword>
<dbReference type="SUPFAM" id="SSF51735">
    <property type="entry name" value="NAD(P)-binding Rossmann-fold domains"/>
    <property type="match status" value="1"/>
</dbReference>
<reference evidence="2 3" key="1">
    <citation type="submission" date="2019-03" db="EMBL/GenBank/DDBJ databases">
        <title>Genomics of glacier-inhabiting Cryobacterium strains.</title>
        <authorList>
            <person name="Liu Q."/>
            <person name="Xin Y.-H."/>
        </authorList>
    </citation>
    <scope>NUCLEOTIDE SEQUENCE [LARGE SCALE GENOMIC DNA]</scope>
    <source>
        <strain evidence="2 3">RHLT2-21</strain>
    </source>
</reference>
<protein>
    <submittedName>
        <fullName evidence="2">NAD-dependent epimerase/dehydratase family protein</fullName>
    </submittedName>
</protein>
<evidence type="ECO:0000313" key="2">
    <source>
        <dbReference type="EMBL" id="TFC01219.1"/>
    </source>
</evidence>
<dbReference type="RefSeq" id="WP_134510383.1">
    <property type="nucleotide sequence ID" value="NZ_SOFM01000043.1"/>
</dbReference>
<accession>A0A4R8W403</accession>
<dbReference type="EMBL" id="SOFM01000043">
    <property type="protein sequence ID" value="TFC01219.1"/>
    <property type="molecule type" value="Genomic_DNA"/>
</dbReference>
<name>A0A4R8W403_9MICO</name>
<dbReference type="Pfam" id="PF01370">
    <property type="entry name" value="Epimerase"/>
    <property type="match status" value="1"/>
</dbReference>
<sequence>MAKCLVIGGNGFLGSHLVDELASLGHEVVAFDRFSMGVTTFRPTSATTYKGDFLNSRDLEESLAGQDFVFHFLSTTTPASVENEPRLDIRTNVTQTLDLLDLAVAARIKRVYFASSGGAVYGDQGKAEYSELDATLPISPYGIGKLTIENYLRYYRRRHGLDSLVLRISNPYGIRQHANRRQGLIPIALSRILARQPLQLFGDGTMVRDYAYAPDVVRKIGRLVGTRTAHDTYNIGSGFGHSVNEVFASMRKVTGIDCEIEHLKAPATFVKSVVLNTDRYDAEHESFLATSLEEGIRQTWDALSLGWRVDESTRVLQA</sequence>
<dbReference type="Gene3D" id="3.90.25.10">
    <property type="entry name" value="UDP-galactose 4-epimerase, domain 1"/>
    <property type="match status" value="1"/>
</dbReference>
<dbReference type="InterPro" id="IPR036291">
    <property type="entry name" value="NAD(P)-bd_dom_sf"/>
</dbReference>
<feature type="domain" description="NAD-dependent epimerase/dehydratase" evidence="1">
    <location>
        <begin position="5"/>
        <end position="236"/>
    </location>
</feature>
<gene>
    <name evidence="2" type="ORF">E3O32_13745</name>
</gene>
<organism evidence="2 3">
    <name type="scientific">Cryobacterium mannosilyticum</name>
    <dbReference type="NCBI Taxonomy" id="1259190"/>
    <lineage>
        <taxon>Bacteria</taxon>
        <taxon>Bacillati</taxon>
        <taxon>Actinomycetota</taxon>
        <taxon>Actinomycetes</taxon>
        <taxon>Micrococcales</taxon>
        <taxon>Microbacteriaceae</taxon>
        <taxon>Cryobacterium</taxon>
    </lineage>
</organism>
<proteinExistence type="predicted"/>
<dbReference type="PANTHER" id="PTHR43245">
    <property type="entry name" value="BIFUNCTIONAL POLYMYXIN RESISTANCE PROTEIN ARNA"/>
    <property type="match status" value="1"/>
</dbReference>
<evidence type="ECO:0000259" key="1">
    <source>
        <dbReference type="Pfam" id="PF01370"/>
    </source>
</evidence>
<evidence type="ECO:0000313" key="3">
    <source>
        <dbReference type="Proteomes" id="UP000297643"/>
    </source>
</evidence>
<dbReference type="InterPro" id="IPR001509">
    <property type="entry name" value="Epimerase_deHydtase"/>
</dbReference>
<dbReference type="Proteomes" id="UP000297643">
    <property type="component" value="Unassembled WGS sequence"/>
</dbReference>
<comment type="caution">
    <text evidence="2">The sequence shown here is derived from an EMBL/GenBank/DDBJ whole genome shotgun (WGS) entry which is preliminary data.</text>
</comment>
<dbReference type="PANTHER" id="PTHR43245:SF13">
    <property type="entry name" value="UDP-D-APIOSE_UDP-D-XYLOSE SYNTHASE 2"/>
    <property type="match status" value="1"/>
</dbReference>